<dbReference type="PANTHER" id="PTHR42877:SF4">
    <property type="entry name" value="FAD_NAD(P)-BINDING DOMAIN-CONTAINING PROTEIN-RELATED"/>
    <property type="match status" value="1"/>
</dbReference>
<reference evidence="5 6" key="1">
    <citation type="submission" date="2023-10" db="EMBL/GenBank/DDBJ databases">
        <title>Development of a sustainable strategy for remediation of hydrocarbon-contaminated territories based on the waste exchange concept.</title>
        <authorList>
            <person name="Krivoruchko A."/>
        </authorList>
    </citation>
    <scope>NUCLEOTIDE SEQUENCE [LARGE SCALE GENOMIC DNA]</scope>
    <source>
        <strain evidence="5 6">IEGM 1323</strain>
    </source>
</reference>
<dbReference type="Proteomes" id="UP001185755">
    <property type="component" value="Unassembled WGS sequence"/>
</dbReference>
<evidence type="ECO:0000256" key="2">
    <source>
        <dbReference type="ARBA" id="ARBA00022630"/>
    </source>
</evidence>
<dbReference type="InterPro" id="IPR036188">
    <property type="entry name" value="FAD/NAD-bd_sf"/>
</dbReference>
<dbReference type="InterPro" id="IPR051209">
    <property type="entry name" value="FAD-bind_Monooxygenase_sf"/>
</dbReference>
<dbReference type="PRINTS" id="PR00469">
    <property type="entry name" value="PNDRDTASEII"/>
</dbReference>
<proteinExistence type="inferred from homology"/>
<comment type="caution">
    <text evidence="5">The sequence shown here is derived from an EMBL/GenBank/DDBJ whole genome shotgun (WGS) entry which is preliminary data.</text>
</comment>
<dbReference type="EMBL" id="JAWLJX010000001">
    <property type="protein sequence ID" value="MDV6259782.1"/>
    <property type="molecule type" value="Genomic_DNA"/>
</dbReference>
<dbReference type="SUPFAM" id="SSF51905">
    <property type="entry name" value="FAD/NAD(P)-binding domain"/>
    <property type="match status" value="2"/>
</dbReference>
<dbReference type="PANTHER" id="PTHR42877">
    <property type="entry name" value="L-ORNITHINE N(5)-MONOOXYGENASE-RELATED"/>
    <property type="match status" value="1"/>
</dbReference>
<keyword evidence="6" id="KW-1185">Reference proteome</keyword>
<keyword evidence="2" id="KW-0285">Flavoprotein</keyword>
<sequence>MPDANSDHHTLAIIGSGFAGLGAAIRLEKLHGGSVVIFERASSLGGVWRDNDYPGAACDVQSLLYSFSFAPSHRWRHTYARQTEIRGYLEDLAREHGLIPRLRTDCAVQSLTWDPADSRWLLETARGRSTADHVVLATGSLADPSFPAIDGLDTFAGPVFHSSQWDHDVDLSGKRVAVVGTGASAIQFVPKIQPMVKSLTLFQRTAPWVMPRNDRPIPEATRKRLRTVPGYQRASRAVIYAKREIKLLAFQHPALMRIGEKEGRAHLAHAVSDPALREKLTPDYRMGCKRILLSDEYYPALAQPNVSVENGGVMKVTPTGVVDAEGGVHDVDAIIFGTGFDTSRLPLTDKVFDHNGQSMAESWGDSPRAYLGTTVAGFPNLYLMHGPNIALGHTSVIMMFESQIQYIGRAMKRAIHTGGSIEPTPQAQAKYSSDIDALTDGTVWTSGGCKSWYLDPSGRNSNLWPGSVLGYRSRAIRFAPTEHLVRTSGGPR</sequence>
<name>A0ABU4B6G1_9NOCA</name>
<dbReference type="EC" id="1.14.13.-" evidence="5"/>
<gene>
    <name evidence="5" type="ORF">R3P96_00355</name>
</gene>
<evidence type="ECO:0000256" key="1">
    <source>
        <dbReference type="ARBA" id="ARBA00010139"/>
    </source>
</evidence>
<keyword evidence="3" id="KW-0274">FAD</keyword>
<dbReference type="PRINTS" id="PR00368">
    <property type="entry name" value="FADPNR"/>
</dbReference>
<dbReference type="Gene3D" id="3.50.50.60">
    <property type="entry name" value="FAD/NAD(P)-binding domain"/>
    <property type="match status" value="3"/>
</dbReference>
<dbReference type="InterPro" id="IPR020946">
    <property type="entry name" value="Flavin_mOase-like"/>
</dbReference>
<comment type="similarity">
    <text evidence="1">Belongs to the FAD-binding monooxygenase family.</text>
</comment>
<organism evidence="5 6">
    <name type="scientific">Rhodococcoides yunnanense</name>
    <dbReference type="NCBI Taxonomy" id="278209"/>
    <lineage>
        <taxon>Bacteria</taxon>
        <taxon>Bacillati</taxon>
        <taxon>Actinomycetota</taxon>
        <taxon>Actinomycetes</taxon>
        <taxon>Mycobacteriales</taxon>
        <taxon>Nocardiaceae</taxon>
        <taxon>Rhodococcoides</taxon>
    </lineage>
</organism>
<evidence type="ECO:0000256" key="4">
    <source>
        <dbReference type="ARBA" id="ARBA00023002"/>
    </source>
</evidence>
<evidence type="ECO:0000313" key="5">
    <source>
        <dbReference type="EMBL" id="MDV6259782.1"/>
    </source>
</evidence>
<dbReference type="RefSeq" id="WP_317562687.1">
    <property type="nucleotide sequence ID" value="NZ_JAWLJX010000001.1"/>
</dbReference>
<evidence type="ECO:0000313" key="6">
    <source>
        <dbReference type="Proteomes" id="UP001185755"/>
    </source>
</evidence>
<keyword evidence="4 5" id="KW-0560">Oxidoreductase</keyword>
<accession>A0ABU4B6G1</accession>
<dbReference type="GO" id="GO:0016491">
    <property type="term" value="F:oxidoreductase activity"/>
    <property type="evidence" value="ECO:0007669"/>
    <property type="project" value="UniProtKB-KW"/>
</dbReference>
<evidence type="ECO:0000256" key="3">
    <source>
        <dbReference type="ARBA" id="ARBA00022827"/>
    </source>
</evidence>
<protein>
    <submittedName>
        <fullName evidence="5">NAD(P)/FAD-dependent oxidoreductase</fullName>
        <ecNumber evidence="5">1.14.13.-</ecNumber>
    </submittedName>
</protein>
<dbReference type="Pfam" id="PF00743">
    <property type="entry name" value="FMO-like"/>
    <property type="match status" value="1"/>
</dbReference>